<keyword evidence="9" id="KW-1185">Reference proteome</keyword>
<feature type="compositionally biased region" description="Low complexity" evidence="7">
    <location>
        <begin position="137"/>
        <end position="147"/>
    </location>
</feature>
<evidence type="ECO:0000256" key="6">
    <source>
        <dbReference type="PROSITE-ProRule" id="PRU00221"/>
    </source>
</evidence>
<dbReference type="AlphaFoldDB" id="A0A9Q0M534"/>
<feature type="region of interest" description="Disordered" evidence="7">
    <location>
        <begin position="164"/>
        <end position="216"/>
    </location>
</feature>
<feature type="compositionally biased region" description="Acidic residues" evidence="7">
    <location>
        <begin position="53"/>
        <end position="66"/>
    </location>
</feature>
<dbReference type="SUPFAM" id="SSF50978">
    <property type="entry name" value="WD40 repeat-like"/>
    <property type="match status" value="1"/>
</dbReference>
<feature type="compositionally biased region" description="Acidic residues" evidence="7">
    <location>
        <begin position="194"/>
        <end position="205"/>
    </location>
</feature>
<evidence type="ECO:0000256" key="7">
    <source>
        <dbReference type="SAM" id="MobiDB-lite"/>
    </source>
</evidence>
<comment type="caution">
    <text evidence="8">The sequence shown here is derived from an EMBL/GenBank/DDBJ whole genome shotgun (WGS) entry which is preliminary data.</text>
</comment>
<dbReference type="SMART" id="SM00320">
    <property type="entry name" value="WD40"/>
    <property type="match status" value="5"/>
</dbReference>
<evidence type="ECO:0000256" key="2">
    <source>
        <dbReference type="ARBA" id="ARBA00022574"/>
    </source>
</evidence>
<feature type="compositionally biased region" description="Polar residues" evidence="7">
    <location>
        <begin position="114"/>
        <end position="136"/>
    </location>
</feature>
<dbReference type="Proteomes" id="UP001142055">
    <property type="component" value="Chromosome 2"/>
</dbReference>
<proteinExistence type="inferred from homology"/>
<dbReference type="EMBL" id="JAPWDV010000002">
    <property type="protein sequence ID" value="KAJ6219059.1"/>
    <property type="molecule type" value="Genomic_DNA"/>
</dbReference>
<reference evidence="8" key="1">
    <citation type="submission" date="2022-12" db="EMBL/GenBank/DDBJ databases">
        <title>Genome assemblies of Blomia tropicalis.</title>
        <authorList>
            <person name="Cui Y."/>
        </authorList>
    </citation>
    <scope>NUCLEOTIDE SEQUENCE</scope>
    <source>
        <tissue evidence="8">Adult mites</tissue>
    </source>
</reference>
<sequence>MKKSISSHRRSLPTRSGTTRSSTKRKSTIPESTNPNALVTRSGRLVHKKELHNEEDNESNDDEEKSEMDHDDSLSEGKEIGNSLNTNGGIHKMISRSSIVKNGFSPRKFYNLPNIEQKQLRQTRGSNYKQSSLSSQNNNNNNNNNNNLTEEMLINKLKTVSVNATNKPTVQRQNLKHLRPKAEDLANYGHLDDQNDDDDDEDEDDVHSTKSTDSLPYSMFCDKDGNNVRNTLSKTINRNGKQSSINYRKSSRFFNGSNKVDQYRQTAVHQISNCQSLYGIAFNPFCSETNDVFAVAGDKIITLFECYQNGTIAAVLSYIDEKDYFYCCCFAYDTDPTRWRPSKRLDSGIPSQYLLAGGKRGIIRIIVLDDPIQMYSRRSFLQSHGGSINDLKCDPRRPQLLFSCSSDFTIRLWNIQTRILIAIFGGWHGHLDQVIHCDIHQSLNLFASCGVDNTVMIWNYDTPELKTAIELSHTYHLQKRNLSFPTINVHLPHYETRHPHCHYIDCIQWFGDFLITRSVDKKLKMWRPTNDKLQPNIPLSELCSKIVTRDDCNVNERNPKKNIIEVYDFPVDSEEQFFIKFSLNHDKNNLALGDQYGNVYFADLSSDDLTKIVSSYFEQRTSCLQTTVRNVAYNISGSTIILIQDQGYVTRIEKTNSIIKLK</sequence>
<dbReference type="PROSITE" id="PS50082">
    <property type="entry name" value="WD_REPEATS_2"/>
    <property type="match status" value="2"/>
</dbReference>
<evidence type="ECO:0000313" key="9">
    <source>
        <dbReference type="Proteomes" id="UP001142055"/>
    </source>
</evidence>
<evidence type="ECO:0000256" key="5">
    <source>
        <dbReference type="ARBA" id="ARBA00023163"/>
    </source>
</evidence>
<comment type="similarity">
    <text evidence="1">Belongs to the WD repeat ESC family.</text>
</comment>
<dbReference type="InterPro" id="IPR015943">
    <property type="entry name" value="WD40/YVTN_repeat-like_dom_sf"/>
</dbReference>
<dbReference type="Pfam" id="PF00400">
    <property type="entry name" value="WD40"/>
    <property type="match status" value="2"/>
</dbReference>
<dbReference type="InterPro" id="IPR001680">
    <property type="entry name" value="WD40_rpt"/>
</dbReference>
<feature type="region of interest" description="Disordered" evidence="7">
    <location>
        <begin position="113"/>
        <end position="147"/>
    </location>
</feature>
<protein>
    <submittedName>
        <fullName evidence="8">Uncharacterized protein</fullName>
    </submittedName>
</protein>
<dbReference type="Gene3D" id="2.130.10.10">
    <property type="entry name" value="YVTN repeat-like/Quinoprotein amine dehydrogenase"/>
    <property type="match status" value="1"/>
</dbReference>
<dbReference type="InterPro" id="IPR019775">
    <property type="entry name" value="WD40_repeat_CS"/>
</dbReference>
<dbReference type="PROSITE" id="PS50294">
    <property type="entry name" value="WD_REPEATS_REGION"/>
    <property type="match status" value="1"/>
</dbReference>
<evidence type="ECO:0000256" key="4">
    <source>
        <dbReference type="ARBA" id="ARBA00023015"/>
    </source>
</evidence>
<accession>A0A9Q0M534</accession>
<dbReference type="PANTHER" id="PTHR10253">
    <property type="entry name" value="POLYCOMB PROTEIN"/>
    <property type="match status" value="1"/>
</dbReference>
<feature type="repeat" description="WD" evidence="6">
    <location>
        <begin position="427"/>
        <end position="468"/>
    </location>
</feature>
<name>A0A9Q0M534_BLOTA</name>
<feature type="compositionally biased region" description="Polar residues" evidence="7">
    <location>
        <begin position="29"/>
        <end position="39"/>
    </location>
</feature>
<keyword evidence="2 6" id="KW-0853">WD repeat</keyword>
<feature type="region of interest" description="Disordered" evidence="7">
    <location>
        <begin position="1"/>
        <end position="90"/>
    </location>
</feature>
<dbReference type="PROSITE" id="PS00678">
    <property type="entry name" value="WD_REPEATS_1"/>
    <property type="match status" value="1"/>
</dbReference>
<keyword evidence="5" id="KW-0804">Transcription</keyword>
<dbReference type="InterPro" id="IPR036322">
    <property type="entry name" value="WD40_repeat_dom_sf"/>
</dbReference>
<evidence type="ECO:0000313" key="8">
    <source>
        <dbReference type="EMBL" id="KAJ6219059.1"/>
    </source>
</evidence>
<organism evidence="8 9">
    <name type="scientific">Blomia tropicalis</name>
    <name type="common">Mite</name>
    <dbReference type="NCBI Taxonomy" id="40697"/>
    <lineage>
        <taxon>Eukaryota</taxon>
        <taxon>Metazoa</taxon>
        <taxon>Ecdysozoa</taxon>
        <taxon>Arthropoda</taxon>
        <taxon>Chelicerata</taxon>
        <taxon>Arachnida</taxon>
        <taxon>Acari</taxon>
        <taxon>Acariformes</taxon>
        <taxon>Sarcoptiformes</taxon>
        <taxon>Astigmata</taxon>
        <taxon>Glycyphagoidea</taxon>
        <taxon>Echimyopodidae</taxon>
        <taxon>Blomia</taxon>
    </lineage>
</organism>
<keyword evidence="4" id="KW-0805">Transcription regulation</keyword>
<feature type="repeat" description="WD" evidence="6">
    <location>
        <begin position="381"/>
        <end position="423"/>
    </location>
</feature>
<dbReference type="InterPro" id="IPR051243">
    <property type="entry name" value="PcG_WD-repeat"/>
</dbReference>
<evidence type="ECO:0000256" key="1">
    <source>
        <dbReference type="ARBA" id="ARBA00008075"/>
    </source>
</evidence>
<feature type="compositionally biased region" description="Basic residues" evidence="7">
    <location>
        <begin position="1"/>
        <end position="12"/>
    </location>
</feature>
<feature type="compositionally biased region" description="Polar residues" evidence="7">
    <location>
        <begin position="164"/>
        <end position="173"/>
    </location>
</feature>
<feature type="compositionally biased region" description="Basic and acidic residues" evidence="7">
    <location>
        <begin position="67"/>
        <end position="79"/>
    </location>
</feature>
<evidence type="ECO:0000256" key="3">
    <source>
        <dbReference type="ARBA" id="ARBA00022737"/>
    </source>
</evidence>
<keyword evidence="3" id="KW-0677">Repeat</keyword>
<gene>
    <name evidence="8" type="ORF">RDWZM_004871</name>
</gene>